<dbReference type="PANTHER" id="PTHR30042">
    <property type="entry name" value="POTASSIUM-TRANSPORTING ATPASE C CHAIN"/>
    <property type="match status" value="1"/>
</dbReference>
<dbReference type="GO" id="GO:0005524">
    <property type="term" value="F:ATP binding"/>
    <property type="evidence" value="ECO:0007669"/>
    <property type="project" value="UniProtKB-UniRule"/>
</dbReference>
<comment type="similarity">
    <text evidence="11">Belongs to the KdpC family.</text>
</comment>
<comment type="function">
    <text evidence="11">Part of the high-affinity ATP-driven potassium transport (or Kdp) system, which catalyzes the hydrolysis of ATP coupled with the electrogenic transport of potassium into the cytoplasm. This subunit acts as a catalytic chaperone that increases the ATP-binding affinity of the ATP-hydrolyzing subunit KdpB by the formation of a transient KdpB/KdpC/ATP ternary complex.</text>
</comment>
<keyword evidence="3 11" id="KW-0633">Potassium transport</keyword>
<protein>
    <recommendedName>
        <fullName evidence="11">Potassium-transporting ATPase KdpC subunit</fullName>
    </recommendedName>
    <alternativeName>
        <fullName evidence="11">ATP phosphohydrolase [potassium-transporting] C chain</fullName>
    </alternativeName>
    <alternativeName>
        <fullName evidence="11">Potassium-binding and translocating subunit C</fullName>
    </alternativeName>
    <alternativeName>
        <fullName evidence="11">Potassium-translocating ATPase C chain</fullName>
    </alternativeName>
</protein>
<dbReference type="PIRSF" id="PIRSF001296">
    <property type="entry name" value="K_ATPase_KdpC"/>
    <property type="match status" value="1"/>
</dbReference>
<dbReference type="RefSeq" id="WP_072713411.1">
    <property type="nucleotide sequence ID" value="NZ_CP016796.1"/>
</dbReference>
<dbReference type="AlphaFoldDB" id="A0A1L4BUV7"/>
<keyword evidence="13" id="KW-1185">Reference proteome</keyword>
<proteinExistence type="inferred from homology"/>
<dbReference type="GO" id="GO:0005886">
    <property type="term" value="C:plasma membrane"/>
    <property type="evidence" value="ECO:0007669"/>
    <property type="project" value="UniProtKB-SubCell"/>
</dbReference>
<evidence type="ECO:0000256" key="3">
    <source>
        <dbReference type="ARBA" id="ARBA00022538"/>
    </source>
</evidence>
<dbReference type="InterPro" id="IPR003820">
    <property type="entry name" value="KdpC"/>
</dbReference>
<dbReference type="PANTHER" id="PTHR30042:SF2">
    <property type="entry name" value="POTASSIUM-TRANSPORTING ATPASE KDPC SUBUNIT"/>
    <property type="match status" value="1"/>
</dbReference>
<organism evidence="12 13">
    <name type="scientific">Francisella uliginis</name>
    <dbReference type="NCBI Taxonomy" id="573570"/>
    <lineage>
        <taxon>Bacteria</taxon>
        <taxon>Pseudomonadati</taxon>
        <taxon>Pseudomonadota</taxon>
        <taxon>Gammaproteobacteria</taxon>
        <taxon>Thiotrichales</taxon>
        <taxon>Francisellaceae</taxon>
        <taxon>Francisella</taxon>
    </lineage>
</organism>
<keyword evidence="1 11" id="KW-0813">Transport</keyword>
<evidence type="ECO:0000256" key="9">
    <source>
        <dbReference type="ARBA" id="ARBA00023065"/>
    </source>
</evidence>
<dbReference type="Proteomes" id="UP000184222">
    <property type="component" value="Chromosome"/>
</dbReference>
<reference evidence="12 13" key="1">
    <citation type="journal article" date="2016" name="Appl. Environ. Microbiol.">
        <title>Whole genome relationships among Francisella bacteria of diverse origin define new species and provide specific regions for detection.</title>
        <authorList>
            <person name="Challacombe J.F."/>
            <person name="Petersen J.M."/>
            <person name="Gallegos-Graves V."/>
            <person name="Hodge D."/>
            <person name="Pillai S."/>
            <person name="Kuske C.R."/>
        </authorList>
    </citation>
    <scope>NUCLEOTIDE SEQUENCE [LARGE SCALE GENOMIC DNA]</scope>
    <source>
        <strain evidence="13">TX07-7310</strain>
    </source>
</reference>
<evidence type="ECO:0000256" key="11">
    <source>
        <dbReference type="HAMAP-Rule" id="MF_00276"/>
    </source>
</evidence>
<keyword evidence="8 11" id="KW-1133">Transmembrane helix</keyword>
<dbReference type="KEGG" id="frx:F7310_09805"/>
<feature type="transmembrane region" description="Helical" evidence="11">
    <location>
        <begin position="12"/>
        <end position="33"/>
    </location>
</feature>
<dbReference type="EMBL" id="CP016796">
    <property type="protein sequence ID" value="API87630.1"/>
    <property type="molecule type" value="Genomic_DNA"/>
</dbReference>
<name>A0A1L4BUV7_9GAMM</name>
<dbReference type="Pfam" id="PF02669">
    <property type="entry name" value="KdpC"/>
    <property type="match status" value="1"/>
</dbReference>
<evidence type="ECO:0000256" key="10">
    <source>
        <dbReference type="ARBA" id="ARBA00023136"/>
    </source>
</evidence>
<evidence type="ECO:0000256" key="7">
    <source>
        <dbReference type="ARBA" id="ARBA00022958"/>
    </source>
</evidence>
<dbReference type="OrthoDB" id="9788285at2"/>
<evidence type="ECO:0000256" key="6">
    <source>
        <dbReference type="ARBA" id="ARBA00022840"/>
    </source>
</evidence>
<comment type="subcellular location">
    <subcellularLocation>
        <location evidence="11">Cell membrane</location>
        <topology evidence="11">Single-pass membrane protein</topology>
    </subcellularLocation>
</comment>
<gene>
    <name evidence="11" type="primary">kdpC</name>
    <name evidence="12" type="ORF">F7310_09805</name>
</gene>
<keyword evidence="5 11" id="KW-0547">Nucleotide-binding</keyword>
<evidence type="ECO:0000313" key="12">
    <source>
        <dbReference type="EMBL" id="API87630.1"/>
    </source>
</evidence>
<sequence>MLNLFKSFKAMLLFTLVLGVVYPFFIMSVGYTVSKDTTTGSQEYYNGKLIGSKLIGQVMPTNLFQTRPSASNDNPLATGGTNYAVNNKTQLKDVKERVSKLQARYGSKTIPEDMVFASASGIDPDISLQAANYQAEYVAKKNNLSIKQVEQLVEKNTTKHLLGIDTVNVLNLNIDLLKILNKRAS</sequence>
<keyword evidence="2 11" id="KW-1003">Cell membrane</keyword>
<keyword evidence="4 11" id="KW-0812">Transmembrane</keyword>
<evidence type="ECO:0000256" key="1">
    <source>
        <dbReference type="ARBA" id="ARBA00022448"/>
    </source>
</evidence>
<dbReference type="STRING" id="573570.F7310_09805"/>
<evidence type="ECO:0000256" key="4">
    <source>
        <dbReference type="ARBA" id="ARBA00022692"/>
    </source>
</evidence>
<dbReference type="HAMAP" id="MF_00276">
    <property type="entry name" value="KdpC"/>
    <property type="match status" value="1"/>
</dbReference>
<keyword evidence="9 11" id="KW-0406">Ion transport</keyword>
<evidence type="ECO:0000256" key="5">
    <source>
        <dbReference type="ARBA" id="ARBA00022741"/>
    </source>
</evidence>
<evidence type="ECO:0000256" key="2">
    <source>
        <dbReference type="ARBA" id="ARBA00022475"/>
    </source>
</evidence>
<keyword evidence="10 11" id="KW-0472">Membrane</keyword>
<comment type="subunit">
    <text evidence="11">The system is composed of three essential subunits: KdpA, KdpB and KdpC.</text>
</comment>
<keyword evidence="7 11" id="KW-0630">Potassium</keyword>
<dbReference type="GO" id="GO:0008556">
    <property type="term" value="F:P-type potassium transmembrane transporter activity"/>
    <property type="evidence" value="ECO:0007669"/>
    <property type="project" value="InterPro"/>
</dbReference>
<evidence type="ECO:0000313" key="13">
    <source>
        <dbReference type="Proteomes" id="UP000184222"/>
    </source>
</evidence>
<accession>A0A1L4BUV7</accession>
<evidence type="ECO:0000256" key="8">
    <source>
        <dbReference type="ARBA" id="ARBA00022989"/>
    </source>
</evidence>
<keyword evidence="6 11" id="KW-0067">ATP-binding</keyword>